<dbReference type="InterPro" id="IPR009492">
    <property type="entry name" value="TniQ"/>
</dbReference>
<organism evidence="2 3">
    <name type="scientific">Candidatus Methylobacter oryzae</name>
    <dbReference type="NCBI Taxonomy" id="2497749"/>
    <lineage>
        <taxon>Bacteria</taxon>
        <taxon>Pseudomonadati</taxon>
        <taxon>Pseudomonadota</taxon>
        <taxon>Gammaproteobacteria</taxon>
        <taxon>Methylococcales</taxon>
        <taxon>Methylococcaceae</taxon>
        <taxon>Methylobacter</taxon>
    </lineage>
</organism>
<accession>A0ABY3CCG8</accession>
<reference evidence="2 3" key="1">
    <citation type="journal article" date="2019" name="Antonie Van Leeuwenhoek">
        <title>Description of 'Ca. Methylobacter oryzae' KRF1, a novel species from the environmentally important Methylobacter clade 2.</title>
        <authorList>
            <person name="Khatri K."/>
            <person name="Mohite J.A."/>
            <person name="Pandit P.S."/>
            <person name="Bahulikar R."/>
            <person name="Rahalkar M.C."/>
        </authorList>
    </citation>
    <scope>NUCLEOTIDE SEQUENCE [LARGE SCALE GENOMIC DNA]</scope>
    <source>
        <strain evidence="2 3">KRF1</strain>
    </source>
</reference>
<protein>
    <recommendedName>
        <fullName evidence="1">TniQ domain-containing protein</fullName>
    </recommendedName>
</protein>
<sequence length="217" mass="25399">MLIPFKDYPVRPQMEQGESLIGYVYRFYNNNGYKIPVDGFRFLYALVRARGDSVYPLLKRLQPILGNSVALDRIWWVQSRLIDHPYPYQGPGIRITLSQCHPSFCPACLDESRFYYELWEIAFVEECPIHSCYLVKRCPNCSRILNWRYLLTNWRCHCGTLITSMRGVLDRRITAKIERTTVAGCSIELPASFQERLCESIDLSPLLRYLTDKRVSI</sequence>
<comment type="caution">
    <text evidence="2">The sequence shown here is derived from an EMBL/GenBank/DDBJ whole genome shotgun (WGS) entry which is preliminary data.</text>
</comment>
<evidence type="ECO:0000313" key="3">
    <source>
        <dbReference type="Proteomes" id="UP000733744"/>
    </source>
</evidence>
<evidence type="ECO:0000313" key="2">
    <source>
        <dbReference type="EMBL" id="TRW98579.1"/>
    </source>
</evidence>
<proteinExistence type="predicted"/>
<name>A0ABY3CCG8_9GAMM</name>
<gene>
    <name evidence="2" type="ORF">EKO24_007010</name>
</gene>
<dbReference type="Pfam" id="PF06527">
    <property type="entry name" value="TniQ"/>
    <property type="match status" value="1"/>
</dbReference>
<dbReference type="EMBL" id="RYFG02000064">
    <property type="protein sequence ID" value="TRW98579.1"/>
    <property type="molecule type" value="Genomic_DNA"/>
</dbReference>
<feature type="domain" description="TniQ" evidence="1">
    <location>
        <begin position="9"/>
        <end position="134"/>
    </location>
</feature>
<evidence type="ECO:0000259" key="1">
    <source>
        <dbReference type="Pfam" id="PF06527"/>
    </source>
</evidence>
<dbReference type="RefSeq" id="WP_127030670.1">
    <property type="nucleotide sequence ID" value="NZ_RYFG02000064.1"/>
</dbReference>
<keyword evidence="3" id="KW-1185">Reference proteome</keyword>
<dbReference type="Proteomes" id="UP000733744">
    <property type="component" value="Unassembled WGS sequence"/>
</dbReference>